<feature type="transmembrane region" description="Helical" evidence="2">
    <location>
        <begin position="956"/>
        <end position="976"/>
    </location>
</feature>
<dbReference type="EMBL" id="NHYD01000797">
    <property type="protein sequence ID" value="PPQ93234.1"/>
    <property type="molecule type" value="Genomic_DNA"/>
</dbReference>
<accession>A0A409XRA2</accession>
<gene>
    <name evidence="4" type="ORF">CVT25_015232</name>
</gene>
<proteinExistence type="predicted"/>
<feature type="compositionally biased region" description="Low complexity" evidence="1">
    <location>
        <begin position="526"/>
        <end position="540"/>
    </location>
</feature>
<evidence type="ECO:0000313" key="4">
    <source>
        <dbReference type="EMBL" id="PPQ93234.1"/>
    </source>
</evidence>
<feature type="compositionally biased region" description="Polar residues" evidence="1">
    <location>
        <begin position="28"/>
        <end position="43"/>
    </location>
</feature>
<name>A0A409XRA2_PSICY</name>
<feature type="region of interest" description="Disordered" evidence="1">
    <location>
        <begin position="450"/>
        <end position="483"/>
    </location>
</feature>
<dbReference type="OrthoDB" id="3210731at2759"/>
<feature type="region of interest" description="Disordered" evidence="1">
    <location>
        <begin position="1"/>
        <end position="44"/>
    </location>
</feature>
<feature type="region of interest" description="Disordered" evidence="1">
    <location>
        <begin position="523"/>
        <end position="543"/>
    </location>
</feature>
<dbReference type="InParanoid" id="A0A409XRA2"/>
<reference evidence="4 5" key="1">
    <citation type="journal article" date="2018" name="Evol. Lett.">
        <title>Horizontal gene cluster transfer increased hallucinogenic mushroom diversity.</title>
        <authorList>
            <person name="Reynolds H.T."/>
            <person name="Vijayakumar V."/>
            <person name="Gluck-Thaler E."/>
            <person name="Korotkin H.B."/>
            <person name="Matheny P.B."/>
            <person name="Slot J.C."/>
        </authorList>
    </citation>
    <scope>NUCLEOTIDE SEQUENCE [LARGE SCALE GENOMIC DNA]</scope>
    <source>
        <strain evidence="4 5">2631</strain>
    </source>
</reference>
<evidence type="ECO:0000313" key="5">
    <source>
        <dbReference type="Proteomes" id="UP000283269"/>
    </source>
</evidence>
<dbReference type="Proteomes" id="UP000283269">
    <property type="component" value="Unassembled WGS sequence"/>
</dbReference>
<feature type="compositionally biased region" description="Low complexity" evidence="1">
    <location>
        <begin position="473"/>
        <end position="483"/>
    </location>
</feature>
<evidence type="ECO:0000256" key="2">
    <source>
        <dbReference type="SAM" id="Phobius"/>
    </source>
</evidence>
<feature type="compositionally biased region" description="Polar residues" evidence="1">
    <location>
        <begin position="451"/>
        <end position="472"/>
    </location>
</feature>
<keyword evidence="2" id="KW-0472">Membrane</keyword>
<dbReference type="PROSITE" id="PS50835">
    <property type="entry name" value="IG_LIKE"/>
    <property type="match status" value="1"/>
</dbReference>
<organism evidence="4 5">
    <name type="scientific">Psilocybe cyanescens</name>
    <dbReference type="NCBI Taxonomy" id="93625"/>
    <lineage>
        <taxon>Eukaryota</taxon>
        <taxon>Fungi</taxon>
        <taxon>Dikarya</taxon>
        <taxon>Basidiomycota</taxon>
        <taxon>Agaricomycotina</taxon>
        <taxon>Agaricomycetes</taxon>
        <taxon>Agaricomycetidae</taxon>
        <taxon>Agaricales</taxon>
        <taxon>Agaricineae</taxon>
        <taxon>Strophariaceae</taxon>
        <taxon>Psilocybe</taxon>
    </lineage>
</organism>
<sequence>MPVPTNSRYEPSFSPPSMMSTPSRSSHFRAQNNSSSYSPTVTSGGIGQQKLNVITRVAIEGKAKQGQDGASIRMFLKICVPLDSVTPGSTIPLFPEENVKIHTSQVHPLDQNGVPYNFSSTVFPLLHNAARALGLPQRLNEDFNSVFNFSNFNGNTTSSRSLKADNGDNVSPIDAQYIGQILVSGYSISFVLPKVFPPRRNDTSPLDTGRTPASRRRPSIGERNQAFFMAAIDMWIPFLGRPPRSPYLLSIPSPRCLQNYIKLRIFPPSVNTSTSFASLSSMEEDNAAWDLTSEPHVTRTTSSKPSRSNSYNNFADDESSDSSAANTTDACVIQGSFPSAERIRIRWAKPTKYLDIPGDESGRRRVGVEDSKGEMTCIVRGKGTSSSNPQTEGVLMHVEYKGQCQGIWFPGVATLLGLDVGLEAKGSDVSWPHGYPNKWEVSGAAGYTGFETGSSSEHSAVSTRTTSLDSNGPQSQPSPSSLSIAVQDSVPGFLAARTNSSSSSLLRAPLPVSNVGEYSFEGSTATLPSSNLSPSETPSSIASLATQSHADLSLPSPTRPGSPITLHLNMNELQTPIKNIFTFTISGTILITPRTVLARLNGSTTSLQGKPADLEPIVLPRFTVLAADTESTSIVIRNEVDGASVEVFNPTGDIQHDPQTRKTVLQKNGFTRCSEDGARIVLKYFDTLYPVIMNSSARPPTRPRTPNNNLSYVSSNSPNPRTPHLMRSKPNGPCIIPSVFVTVTPLAPNVNIFPTGYAVRVTLQTPPLVDSGWLQFGITCGSPNFHHIADSGKTHLHGKVHTICASLDGVPVRSETIKTGSDITAGAASFEELGGKEWICWVKAHVGSSVGGSMVIDYIVKENHALSGKDAKKCSEVSALEILLPTFFVSVARLEVYVDFIPGLDISSLSSNFDYHYALPDGNRLLRYSVEEYSKPELSLMVQKSTAKHAPLGLKWYFISTWSILLVAFCLIYQLMDNMRRLHRISDGNFGQIESWPDIPVVTITKTIYASTGLRWPGEPPIETSNVISSEITPTSTAPSLIHTPVSPLKDTEPTITTTPMTRKSHEEITEETFFTKVSPLSVPETYGLVPVENIFSFKWFNGDAFKHALEDVVATMDVVWGIFRKVYHYPLDPP</sequence>
<dbReference type="InterPro" id="IPR007110">
    <property type="entry name" value="Ig-like_dom"/>
</dbReference>
<feature type="domain" description="Ig-like" evidence="3">
    <location>
        <begin position="295"/>
        <end position="396"/>
    </location>
</feature>
<keyword evidence="2" id="KW-1133">Transmembrane helix</keyword>
<feature type="compositionally biased region" description="Polar residues" evidence="1">
    <location>
        <begin position="710"/>
        <end position="719"/>
    </location>
</feature>
<evidence type="ECO:0000259" key="3">
    <source>
        <dbReference type="PROSITE" id="PS50835"/>
    </source>
</evidence>
<feature type="region of interest" description="Disordered" evidence="1">
    <location>
        <begin position="201"/>
        <end position="220"/>
    </location>
</feature>
<feature type="region of interest" description="Disordered" evidence="1">
    <location>
        <begin position="290"/>
        <end position="326"/>
    </location>
</feature>
<feature type="compositionally biased region" description="Polar residues" evidence="1">
    <location>
        <begin position="298"/>
        <end position="313"/>
    </location>
</feature>
<keyword evidence="5" id="KW-1185">Reference proteome</keyword>
<dbReference type="STRING" id="93625.A0A409XRA2"/>
<protein>
    <recommendedName>
        <fullName evidence="3">Ig-like domain-containing protein</fullName>
    </recommendedName>
</protein>
<dbReference type="AlphaFoldDB" id="A0A409XRA2"/>
<feature type="compositionally biased region" description="Low complexity" evidence="1">
    <location>
        <begin position="11"/>
        <end position="25"/>
    </location>
</feature>
<evidence type="ECO:0000256" key="1">
    <source>
        <dbReference type="SAM" id="MobiDB-lite"/>
    </source>
</evidence>
<comment type="caution">
    <text evidence="4">The sequence shown here is derived from an EMBL/GenBank/DDBJ whole genome shotgun (WGS) entry which is preliminary data.</text>
</comment>
<feature type="region of interest" description="Disordered" evidence="1">
    <location>
        <begin position="695"/>
        <end position="722"/>
    </location>
</feature>
<keyword evidence="2" id="KW-0812">Transmembrane</keyword>